<dbReference type="WBParaSite" id="nRc.2.0.1.t09465-RA">
    <property type="protein sequence ID" value="nRc.2.0.1.t09465-RA"/>
    <property type="gene ID" value="nRc.2.0.1.g09465"/>
</dbReference>
<dbReference type="AlphaFoldDB" id="A0A915I6H9"/>
<sequence>MAMQIDELDDKECRHLHRNGVPQKDQNSDKFFVVKSGRKKKDAACPLFCGVYPARCIMFPLHNRAVAPHAGGKNPLPMWLSSPLKALY</sequence>
<accession>A0A915I6H9</accession>
<organism evidence="1 2">
    <name type="scientific">Romanomermis culicivorax</name>
    <name type="common">Nematode worm</name>
    <dbReference type="NCBI Taxonomy" id="13658"/>
    <lineage>
        <taxon>Eukaryota</taxon>
        <taxon>Metazoa</taxon>
        <taxon>Ecdysozoa</taxon>
        <taxon>Nematoda</taxon>
        <taxon>Enoplea</taxon>
        <taxon>Dorylaimia</taxon>
        <taxon>Mermithida</taxon>
        <taxon>Mermithoidea</taxon>
        <taxon>Mermithidae</taxon>
        <taxon>Romanomermis</taxon>
    </lineage>
</organism>
<keyword evidence="1" id="KW-1185">Reference proteome</keyword>
<dbReference type="Proteomes" id="UP000887565">
    <property type="component" value="Unplaced"/>
</dbReference>
<proteinExistence type="predicted"/>
<reference evidence="2" key="1">
    <citation type="submission" date="2022-11" db="UniProtKB">
        <authorList>
            <consortium name="WormBaseParasite"/>
        </authorList>
    </citation>
    <scope>IDENTIFICATION</scope>
</reference>
<evidence type="ECO:0000313" key="1">
    <source>
        <dbReference type="Proteomes" id="UP000887565"/>
    </source>
</evidence>
<protein>
    <submittedName>
        <fullName evidence="2">Uncharacterized protein</fullName>
    </submittedName>
</protein>
<evidence type="ECO:0000313" key="2">
    <source>
        <dbReference type="WBParaSite" id="nRc.2.0.1.t09465-RA"/>
    </source>
</evidence>
<name>A0A915I6H9_ROMCU</name>